<keyword evidence="3" id="KW-1185">Reference proteome</keyword>
<dbReference type="AlphaFoldDB" id="A0A517QJB3"/>
<dbReference type="InterPro" id="IPR004843">
    <property type="entry name" value="Calcineurin-like_PHP"/>
</dbReference>
<evidence type="ECO:0000313" key="3">
    <source>
        <dbReference type="Proteomes" id="UP000315724"/>
    </source>
</evidence>
<dbReference type="Pfam" id="PF00149">
    <property type="entry name" value="Metallophos"/>
    <property type="match status" value="1"/>
</dbReference>
<dbReference type="GO" id="GO:0016787">
    <property type="term" value="F:hydrolase activity"/>
    <property type="evidence" value="ECO:0007669"/>
    <property type="project" value="InterPro"/>
</dbReference>
<gene>
    <name evidence="2" type="ORF">Mal48_09100</name>
</gene>
<organism evidence="2 3">
    <name type="scientific">Thalassoglobus polymorphus</name>
    <dbReference type="NCBI Taxonomy" id="2527994"/>
    <lineage>
        <taxon>Bacteria</taxon>
        <taxon>Pseudomonadati</taxon>
        <taxon>Planctomycetota</taxon>
        <taxon>Planctomycetia</taxon>
        <taxon>Planctomycetales</taxon>
        <taxon>Planctomycetaceae</taxon>
        <taxon>Thalassoglobus</taxon>
    </lineage>
</organism>
<evidence type="ECO:0000313" key="2">
    <source>
        <dbReference type="EMBL" id="QDT31675.1"/>
    </source>
</evidence>
<protein>
    <submittedName>
        <fullName evidence="2">Calcineurin-like phosphoesterase superfamily domain protein</fullName>
    </submittedName>
</protein>
<sequence>MSKTSYHGLLMIGDPHLEGRQPGFRKDDYPNVILDKLDWSLAYAREHDLLPIILGDLFDKPRDNPTWMIGKLFEILKGEILSIYGNHDVHYQPELTEHDSLSLLVKAGCLRMVSADNPWVGVVNEHPVIVSGSSYRQEIPKKFDPLSFVASKKQTPIVFWLTHHDILIPGYDEGRVKPSEIPGIDVIINGHIHRRLETVQKGGTHWLTPGNISRRSRSDATREHIPSVLRIDVTDNDWQANHIEIPHSAFEDVFHDAVIETVPEAGSSAFIAGLSELQSRRTSTGAGLKEFLKQNLDQFESNVADEIWKLAEEVTHE</sequence>
<reference evidence="2 3" key="1">
    <citation type="submission" date="2019-02" db="EMBL/GenBank/DDBJ databases">
        <title>Deep-cultivation of Planctomycetes and their phenomic and genomic characterization uncovers novel biology.</title>
        <authorList>
            <person name="Wiegand S."/>
            <person name="Jogler M."/>
            <person name="Boedeker C."/>
            <person name="Pinto D."/>
            <person name="Vollmers J."/>
            <person name="Rivas-Marin E."/>
            <person name="Kohn T."/>
            <person name="Peeters S.H."/>
            <person name="Heuer A."/>
            <person name="Rast P."/>
            <person name="Oberbeckmann S."/>
            <person name="Bunk B."/>
            <person name="Jeske O."/>
            <person name="Meyerdierks A."/>
            <person name="Storesund J.E."/>
            <person name="Kallscheuer N."/>
            <person name="Luecker S."/>
            <person name="Lage O.M."/>
            <person name="Pohl T."/>
            <person name="Merkel B.J."/>
            <person name="Hornburger P."/>
            <person name="Mueller R.-W."/>
            <person name="Bruemmer F."/>
            <person name="Labrenz M."/>
            <person name="Spormann A.M."/>
            <person name="Op den Camp H."/>
            <person name="Overmann J."/>
            <person name="Amann R."/>
            <person name="Jetten M.S.M."/>
            <person name="Mascher T."/>
            <person name="Medema M.H."/>
            <person name="Devos D.P."/>
            <person name="Kaster A.-K."/>
            <person name="Ovreas L."/>
            <person name="Rohde M."/>
            <person name="Galperin M.Y."/>
            <person name="Jogler C."/>
        </authorList>
    </citation>
    <scope>NUCLEOTIDE SEQUENCE [LARGE SCALE GENOMIC DNA]</scope>
    <source>
        <strain evidence="2 3">Mal48</strain>
    </source>
</reference>
<dbReference type="SUPFAM" id="SSF56300">
    <property type="entry name" value="Metallo-dependent phosphatases"/>
    <property type="match status" value="1"/>
</dbReference>
<accession>A0A517QJB3</accession>
<dbReference type="Proteomes" id="UP000315724">
    <property type="component" value="Chromosome"/>
</dbReference>
<evidence type="ECO:0000259" key="1">
    <source>
        <dbReference type="Pfam" id="PF00149"/>
    </source>
</evidence>
<dbReference type="EMBL" id="CP036267">
    <property type="protein sequence ID" value="QDT31675.1"/>
    <property type="molecule type" value="Genomic_DNA"/>
</dbReference>
<name>A0A517QJB3_9PLAN</name>
<feature type="domain" description="Calcineurin-like phosphoesterase" evidence="1">
    <location>
        <begin position="10"/>
        <end position="194"/>
    </location>
</feature>
<dbReference type="OrthoDB" id="5448289at2"/>
<dbReference type="InterPro" id="IPR029052">
    <property type="entry name" value="Metallo-depent_PP-like"/>
</dbReference>
<dbReference type="InterPro" id="IPR050535">
    <property type="entry name" value="DNA_Repair-Maintenance_Comp"/>
</dbReference>
<dbReference type="Gene3D" id="3.60.21.10">
    <property type="match status" value="1"/>
</dbReference>
<proteinExistence type="predicted"/>
<dbReference type="RefSeq" id="WP_145196433.1">
    <property type="nucleotide sequence ID" value="NZ_CP036267.1"/>
</dbReference>
<dbReference type="KEGG" id="tpol:Mal48_09100"/>
<dbReference type="PANTHER" id="PTHR30337">
    <property type="entry name" value="COMPONENT OF ATP-DEPENDENT DSDNA EXONUCLEASE"/>
    <property type="match status" value="1"/>
</dbReference>